<keyword evidence="5" id="KW-1003">Cell membrane</keyword>
<feature type="transmembrane region" description="Helical" evidence="5">
    <location>
        <begin position="141"/>
        <end position="167"/>
    </location>
</feature>
<evidence type="ECO:0000313" key="6">
    <source>
        <dbReference type="EMBL" id="TMQ48408.1"/>
    </source>
</evidence>
<protein>
    <recommendedName>
        <fullName evidence="5">Probable membrane transporter protein</fullName>
    </recommendedName>
</protein>
<keyword evidence="2 5" id="KW-0812">Transmembrane</keyword>
<accession>A0A538SAL1</accession>
<dbReference type="PANTHER" id="PTHR43701">
    <property type="entry name" value="MEMBRANE TRANSPORTER PROTEIN MJ0441-RELATED"/>
    <property type="match status" value="1"/>
</dbReference>
<dbReference type="Pfam" id="PF01925">
    <property type="entry name" value="TauE"/>
    <property type="match status" value="1"/>
</dbReference>
<reference evidence="6 7" key="1">
    <citation type="journal article" date="2019" name="Nat. Microbiol.">
        <title>Mediterranean grassland soil C-N compound turnover is dependent on rainfall and depth, and is mediated by genomically divergent microorganisms.</title>
        <authorList>
            <person name="Diamond S."/>
            <person name="Andeer P.F."/>
            <person name="Li Z."/>
            <person name="Crits-Christoph A."/>
            <person name="Burstein D."/>
            <person name="Anantharaman K."/>
            <person name="Lane K.R."/>
            <person name="Thomas B.C."/>
            <person name="Pan C."/>
            <person name="Northen T.R."/>
            <person name="Banfield J.F."/>
        </authorList>
    </citation>
    <scope>NUCLEOTIDE SEQUENCE [LARGE SCALE GENOMIC DNA]</scope>
    <source>
        <strain evidence="6">WS_3</strain>
    </source>
</reference>
<dbReference type="InterPro" id="IPR002781">
    <property type="entry name" value="TM_pro_TauE-like"/>
</dbReference>
<feature type="transmembrane region" description="Helical" evidence="5">
    <location>
        <begin position="187"/>
        <end position="205"/>
    </location>
</feature>
<feature type="transmembrane region" description="Helical" evidence="5">
    <location>
        <begin position="242"/>
        <end position="258"/>
    </location>
</feature>
<evidence type="ECO:0000256" key="3">
    <source>
        <dbReference type="ARBA" id="ARBA00022989"/>
    </source>
</evidence>
<feature type="transmembrane region" description="Helical" evidence="5">
    <location>
        <begin position="103"/>
        <end position="120"/>
    </location>
</feature>
<keyword evidence="3 5" id="KW-1133">Transmembrane helix</keyword>
<dbReference type="Proteomes" id="UP000320184">
    <property type="component" value="Unassembled WGS sequence"/>
</dbReference>
<gene>
    <name evidence="6" type="ORF">E6K73_12080</name>
</gene>
<comment type="subcellular location">
    <subcellularLocation>
        <location evidence="5">Cell membrane</location>
        <topology evidence="5">Multi-pass membrane protein</topology>
    </subcellularLocation>
    <subcellularLocation>
        <location evidence="1">Membrane</location>
        <topology evidence="1">Multi-pass membrane protein</topology>
    </subcellularLocation>
</comment>
<organism evidence="6 7">
    <name type="scientific">Eiseniibacteriota bacterium</name>
    <dbReference type="NCBI Taxonomy" id="2212470"/>
    <lineage>
        <taxon>Bacteria</taxon>
        <taxon>Candidatus Eiseniibacteriota</taxon>
    </lineage>
</organism>
<feature type="transmembrane region" description="Helical" evidence="5">
    <location>
        <begin position="212"/>
        <end position="230"/>
    </location>
</feature>
<comment type="caution">
    <text evidence="6">The sequence shown here is derived from an EMBL/GenBank/DDBJ whole genome shotgun (WGS) entry which is preliminary data.</text>
</comment>
<sequence length="263" mass="27000">MEWIRGLGFIPVGFAVGAIGTLLGAGGGFLVAPLLLLIYPRENPEAVTSISLAVVFFNAASGSVAYARMRRIDYRAGILFAAAAVPGAVLGSLTTQFIRRTTFDLLFGAVMVIAGAYLLFNPAGSATSPGGSLLPTDRPRYHLGLGMGLSAGVGYVSSVLGVGGGFIHVPALVRLLGFPVHTATATSHFILAIMALTGTLAHIASGSFGPQGFRLTALLALGVVPGAQLGARLSNRVPGSRIIRGLGVVLLGVGIHLFRQALR</sequence>
<dbReference type="AlphaFoldDB" id="A0A538SAL1"/>
<feature type="transmembrane region" description="Helical" evidence="5">
    <location>
        <begin position="78"/>
        <end position="97"/>
    </location>
</feature>
<evidence type="ECO:0000313" key="7">
    <source>
        <dbReference type="Proteomes" id="UP000320184"/>
    </source>
</evidence>
<dbReference type="EMBL" id="VBOT01000142">
    <property type="protein sequence ID" value="TMQ48408.1"/>
    <property type="molecule type" value="Genomic_DNA"/>
</dbReference>
<keyword evidence="4 5" id="KW-0472">Membrane</keyword>
<feature type="transmembrane region" description="Helical" evidence="5">
    <location>
        <begin position="12"/>
        <end position="40"/>
    </location>
</feature>
<evidence type="ECO:0000256" key="4">
    <source>
        <dbReference type="ARBA" id="ARBA00023136"/>
    </source>
</evidence>
<comment type="similarity">
    <text evidence="5">Belongs to the 4-toluene sulfonate uptake permease (TSUP) (TC 2.A.102) family.</text>
</comment>
<dbReference type="InterPro" id="IPR051598">
    <property type="entry name" value="TSUP/Inactive_protease-like"/>
</dbReference>
<dbReference type="PANTHER" id="PTHR43701:SF2">
    <property type="entry name" value="MEMBRANE TRANSPORTER PROTEIN YJNA-RELATED"/>
    <property type="match status" value="1"/>
</dbReference>
<evidence type="ECO:0000256" key="5">
    <source>
        <dbReference type="RuleBase" id="RU363041"/>
    </source>
</evidence>
<dbReference type="GO" id="GO:0005886">
    <property type="term" value="C:plasma membrane"/>
    <property type="evidence" value="ECO:0007669"/>
    <property type="project" value="UniProtKB-SubCell"/>
</dbReference>
<feature type="transmembrane region" description="Helical" evidence="5">
    <location>
        <begin position="46"/>
        <end position="66"/>
    </location>
</feature>
<name>A0A538SAL1_UNCEI</name>
<evidence type="ECO:0000256" key="2">
    <source>
        <dbReference type="ARBA" id="ARBA00022692"/>
    </source>
</evidence>
<evidence type="ECO:0000256" key="1">
    <source>
        <dbReference type="ARBA" id="ARBA00004141"/>
    </source>
</evidence>
<proteinExistence type="inferred from homology"/>